<feature type="transmembrane region" description="Helical" evidence="7">
    <location>
        <begin position="124"/>
        <end position="142"/>
    </location>
</feature>
<feature type="domain" description="Major facilitator superfamily (MFS) profile" evidence="8">
    <location>
        <begin position="89"/>
        <end position="578"/>
    </location>
</feature>
<keyword evidence="3 7" id="KW-0812">Transmembrane</keyword>
<dbReference type="PANTHER" id="PTHR23501">
    <property type="entry name" value="MAJOR FACILITATOR SUPERFAMILY"/>
    <property type="match status" value="1"/>
</dbReference>
<comment type="similarity">
    <text evidence="2">Belongs to the major facilitator superfamily. TCR/Tet family.</text>
</comment>
<dbReference type="SUPFAM" id="SSF103473">
    <property type="entry name" value="MFS general substrate transporter"/>
    <property type="match status" value="1"/>
</dbReference>
<dbReference type="PROSITE" id="PS00217">
    <property type="entry name" value="SUGAR_TRANSPORT_2"/>
    <property type="match status" value="1"/>
</dbReference>
<feature type="region of interest" description="Disordered" evidence="6">
    <location>
        <begin position="1"/>
        <end position="74"/>
    </location>
</feature>
<feature type="transmembrane region" description="Helical" evidence="7">
    <location>
        <begin position="242"/>
        <end position="262"/>
    </location>
</feature>
<dbReference type="Gene3D" id="1.20.1720.10">
    <property type="entry name" value="Multidrug resistance protein D"/>
    <property type="match status" value="1"/>
</dbReference>
<dbReference type="GO" id="GO:0022857">
    <property type="term" value="F:transmembrane transporter activity"/>
    <property type="evidence" value="ECO:0007669"/>
    <property type="project" value="InterPro"/>
</dbReference>
<dbReference type="InterPro" id="IPR011701">
    <property type="entry name" value="MFS"/>
</dbReference>
<evidence type="ECO:0000313" key="9">
    <source>
        <dbReference type="EMBL" id="KAF7716754.1"/>
    </source>
</evidence>
<dbReference type="EMBL" id="WIWV01000035">
    <property type="protein sequence ID" value="KAF7716754.1"/>
    <property type="molecule type" value="Genomic_DNA"/>
</dbReference>
<feature type="transmembrane region" description="Helical" evidence="7">
    <location>
        <begin position="419"/>
        <end position="438"/>
    </location>
</feature>
<organism evidence="9 10">
    <name type="scientific">Penicillium ucsense</name>
    <dbReference type="NCBI Taxonomy" id="2839758"/>
    <lineage>
        <taxon>Eukaryota</taxon>
        <taxon>Fungi</taxon>
        <taxon>Dikarya</taxon>
        <taxon>Ascomycota</taxon>
        <taxon>Pezizomycotina</taxon>
        <taxon>Eurotiomycetes</taxon>
        <taxon>Eurotiomycetidae</taxon>
        <taxon>Eurotiales</taxon>
        <taxon>Aspergillaceae</taxon>
        <taxon>Penicillium</taxon>
    </lineage>
</organism>
<keyword evidence="5 7" id="KW-0472">Membrane</keyword>
<evidence type="ECO:0000256" key="5">
    <source>
        <dbReference type="ARBA" id="ARBA00023136"/>
    </source>
</evidence>
<evidence type="ECO:0000313" key="10">
    <source>
        <dbReference type="Proteomes" id="UP000631181"/>
    </source>
</evidence>
<evidence type="ECO:0000259" key="8">
    <source>
        <dbReference type="PROSITE" id="PS50850"/>
    </source>
</evidence>
<evidence type="ECO:0000256" key="1">
    <source>
        <dbReference type="ARBA" id="ARBA00004141"/>
    </source>
</evidence>
<dbReference type="Gene3D" id="1.20.1250.20">
    <property type="entry name" value="MFS general substrate transporter like domains"/>
    <property type="match status" value="1"/>
</dbReference>
<feature type="compositionally biased region" description="Acidic residues" evidence="6">
    <location>
        <begin position="63"/>
        <end position="74"/>
    </location>
</feature>
<evidence type="ECO:0000256" key="6">
    <source>
        <dbReference type="SAM" id="MobiDB-lite"/>
    </source>
</evidence>
<dbReference type="Pfam" id="PF07690">
    <property type="entry name" value="MFS_1"/>
    <property type="match status" value="1"/>
</dbReference>
<accession>A0A8J8W4G6</accession>
<evidence type="ECO:0000256" key="3">
    <source>
        <dbReference type="ARBA" id="ARBA00022692"/>
    </source>
</evidence>
<feature type="transmembrane region" description="Helical" evidence="7">
    <location>
        <begin position="314"/>
        <end position="330"/>
    </location>
</feature>
<feature type="compositionally biased region" description="Basic and acidic residues" evidence="6">
    <location>
        <begin position="53"/>
        <end position="62"/>
    </location>
</feature>
<dbReference type="InterPro" id="IPR020846">
    <property type="entry name" value="MFS_dom"/>
</dbReference>
<dbReference type="InterPro" id="IPR036259">
    <property type="entry name" value="MFS_trans_sf"/>
</dbReference>
<protein>
    <submittedName>
        <fullName evidence="9">MFS-type transporter</fullName>
    </submittedName>
</protein>
<feature type="transmembrane region" description="Helical" evidence="7">
    <location>
        <begin position="351"/>
        <end position="372"/>
    </location>
</feature>
<dbReference type="InterPro" id="IPR005829">
    <property type="entry name" value="Sugar_transporter_CS"/>
</dbReference>
<comment type="subcellular location">
    <subcellularLocation>
        <location evidence="1">Membrane</location>
        <topology evidence="1">Multi-pass membrane protein</topology>
    </subcellularLocation>
</comment>
<evidence type="ECO:0000256" key="4">
    <source>
        <dbReference type="ARBA" id="ARBA00022989"/>
    </source>
</evidence>
<evidence type="ECO:0000256" key="7">
    <source>
        <dbReference type="SAM" id="Phobius"/>
    </source>
</evidence>
<feature type="transmembrane region" description="Helical" evidence="7">
    <location>
        <begin position="179"/>
        <end position="199"/>
    </location>
</feature>
<comment type="caution">
    <text evidence="9">The sequence shown here is derived from an EMBL/GenBank/DDBJ whole genome shotgun (WGS) entry which is preliminary data.</text>
</comment>
<dbReference type="GO" id="GO:0005886">
    <property type="term" value="C:plasma membrane"/>
    <property type="evidence" value="ECO:0007669"/>
    <property type="project" value="TreeGrafter"/>
</dbReference>
<feature type="transmembrane region" description="Helical" evidence="7">
    <location>
        <begin position="450"/>
        <end position="472"/>
    </location>
</feature>
<keyword evidence="10" id="KW-1185">Reference proteome</keyword>
<name>A0A8J8W4G6_9EURO</name>
<dbReference type="AlphaFoldDB" id="A0A8J8W4G6"/>
<dbReference type="PANTHER" id="PTHR23501:SF199">
    <property type="entry name" value="MFS EFFLUX TRANSPORTER INPD-RELATED"/>
    <property type="match status" value="1"/>
</dbReference>
<sequence length="580" mass="62621">MVKSTSEVGGLRTEVAIHDQEPKMESHRPKDGSCTVQASESYGGSDEAQVLADRSKNRRETMEVSDGDEQHEEKDEFETYPAGWKLAAIVVGLCLACILVALDNTIMATAIPKITEQFNSLDDVGWYGSAFLLTTCSVSLLYGKLYTFFSIKWVYLAALGLFELGSLLCGITPNSVGLIIGRAIAGVGAGGIFSGSMLIIAQSAPIRQRPIFTGILTAIYGIAGIAGPLIGGALTDRVSWRWCFYINLPLGGLTCLFLLFLYEAKKPVKAATGLQDIIMQLDPLGLLFFLPAMICLLLALQYGGTKFPWDSREVIALFVIFGVLLTVFLISQWWRQDRATIPPRLIMNRNVWGGSVFVFCLSASFMVYTYYLPIWFQNVKGVSATKSGILNLPMLLGTTICSVLAGGIVSAFGYYLPFVYFATIVTTVAGGLLTTLQAESGHSKFLGYQALYGIGLGAGMSQPLMAVQAAVARADMPSATVIVMFMQSLGGAVFVSAAQNLFHNRLSEKLTEIPGVDASKVMEAGATMIRSVVSKEALPKVLEAYSSAITYAFYIAVAFSGLSLFGALPMQWLSLNKKKT</sequence>
<dbReference type="CDD" id="cd17502">
    <property type="entry name" value="MFS_Azr1_MDR_like"/>
    <property type="match status" value="1"/>
</dbReference>
<feature type="transmembrane region" description="Helical" evidence="7">
    <location>
        <begin position="154"/>
        <end position="173"/>
    </location>
</feature>
<feature type="transmembrane region" description="Helical" evidence="7">
    <location>
        <begin position="283"/>
        <end position="302"/>
    </location>
</feature>
<proteinExistence type="inferred from homology"/>
<dbReference type="FunFam" id="1.20.1720.10:FF:000012">
    <property type="entry name" value="MFS toxin efflux pump (AflT)"/>
    <property type="match status" value="1"/>
</dbReference>
<dbReference type="PROSITE" id="PS50850">
    <property type="entry name" value="MFS"/>
    <property type="match status" value="1"/>
</dbReference>
<feature type="transmembrane region" description="Helical" evidence="7">
    <location>
        <begin position="211"/>
        <end position="230"/>
    </location>
</feature>
<feature type="transmembrane region" description="Helical" evidence="7">
    <location>
        <begin position="86"/>
        <end position="112"/>
    </location>
</feature>
<reference evidence="9" key="1">
    <citation type="journal article" date="2020" name="Front. Microbiol.">
        <title>Gene regulatory networks of Penicillium echinulatum 2HH and Penicillium oxalicum 114-2 inferred by a computational biology approach.</title>
        <authorList>
            <person name="Lenz A.R."/>
            <person name="Galan-Vasquez E."/>
            <person name="Balbinot E."/>
            <person name="De Abreu F.P."/>
            <person name="De Oliveira N.S."/>
            <person name="Da Rosa L.O."/>
            <person name="De Avila E Silva S."/>
            <person name="Camassola M."/>
            <person name="Dillon A.J.P."/>
            <person name="Perez-Rueda E."/>
        </authorList>
    </citation>
    <scope>NUCLEOTIDE SEQUENCE</scope>
    <source>
        <strain evidence="9">S1M29</strain>
    </source>
</reference>
<feature type="compositionally biased region" description="Basic and acidic residues" evidence="6">
    <location>
        <begin position="15"/>
        <end position="31"/>
    </location>
</feature>
<feature type="transmembrane region" description="Helical" evidence="7">
    <location>
        <begin position="392"/>
        <end position="412"/>
    </location>
</feature>
<feature type="transmembrane region" description="Helical" evidence="7">
    <location>
        <begin position="479"/>
        <end position="502"/>
    </location>
</feature>
<gene>
    <name evidence="9" type="ORF">PECM_005107</name>
</gene>
<keyword evidence="4 7" id="KW-1133">Transmembrane helix</keyword>
<dbReference type="Proteomes" id="UP000631181">
    <property type="component" value="Unassembled WGS sequence"/>
</dbReference>
<dbReference type="FunFam" id="1.20.1250.20:FF:000196">
    <property type="entry name" value="MFS toxin efflux pump (AflT)"/>
    <property type="match status" value="1"/>
</dbReference>
<evidence type="ECO:0000256" key="2">
    <source>
        <dbReference type="ARBA" id="ARBA00007520"/>
    </source>
</evidence>
<dbReference type="OrthoDB" id="10021397at2759"/>
<feature type="transmembrane region" description="Helical" evidence="7">
    <location>
        <begin position="548"/>
        <end position="568"/>
    </location>
</feature>